<dbReference type="Proteomes" id="UP001153331">
    <property type="component" value="Unassembled WGS sequence"/>
</dbReference>
<evidence type="ECO:0000313" key="2">
    <source>
        <dbReference type="Proteomes" id="UP001153331"/>
    </source>
</evidence>
<dbReference type="EMBL" id="JAPHNI010000382">
    <property type="protein sequence ID" value="KAJ8111701.1"/>
    <property type="molecule type" value="Genomic_DNA"/>
</dbReference>
<gene>
    <name evidence="1" type="ORF">OPT61_g5766</name>
</gene>
<name>A0ACC2I938_9PLEO</name>
<proteinExistence type="predicted"/>
<reference evidence="1" key="1">
    <citation type="submission" date="2022-11" db="EMBL/GenBank/DDBJ databases">
        <title>Genome Sequence of Boeremia exigua.</title>
        <authorList>
            <person name="Buettner E."/>
        </authorList>
    </citation>
    <scope>NUCLEOTIDE SEQUENCE</scope>
    <source>
        <strain evidence="1">CU02</strain>
    </source>
</reference>
<organism evidence="1 2">
    <name type="scientific">Boeremia exigua</name>
    <dbReference type="NCBI Taxonomy" id="749465"/>
    <lineage>
        <taxon>Eukaryota</taxon>
        <taxon>Fungi</taxon>
        <taxon>Dikarya</taxon>
        <taxon>Ascomycota</taxon>
        <taxon>Pezizomycotina</taxon>
        <taxon>Dothideomycetes</taxon>
        <taxon>Pleosporomycetidae</taxon>
        <taxon>Pleosporales</taxon>
        <taxon>Pleosporineae</taxon>
        <taxon>Didymellaceae</taxon>
        <taxon>Boeremia</taxon>
    </lineage>
</organism>
<protein>
    <submittedName>
        <fullName evidence="1">Uncharacterized protein</fullName>
    </submittedName>
</protein>
<keyword evidence="2" id="KW-1185">Reference proteome</keyword>
<comment type="caution">
    <text evidence="1">The sequence shown here is derived from an EMBL/GenBank/DDBJ whole genome shotgun (WGS) entry which is preliminary data.</text>
</comment>
<sequence>MSSLRPDDKQSPAGGADYVQAHACAKGDKRLCIVFVHGLQGHPRKTWTKRISGHRSRPPCSNASCTGHKPRSRLRFWKSNSQVASVCSSSNSSLTKIDSRSNALPYEVFWPQDLLPSDRPDVRILTWGYDTVITKGWQRANKNNLFAHARDFMYALERERPYQRPLIFVAHSLGGIMVKEVLRRSETSTEQGIFDILSSTAAIIFMGTPHRGSPGLANLGEIVRRTASTVLRVDSNAAVLRTLGCDSPELELCRESFTAQWRRYNFRVKTIQEALPIGGVGIGRFADKVVPDTSSSLDDAREHAETISANHMEMARFSGPEDVGYQKIAGEIRIVIESLYRLCDQQPVTIVTPPSTSPTVVPRSLLQPFGYERLQSSHADDQGVPQLLVPYQHHELMRPRIVELPAPVNLSLSPSPATSTGPASRPRPALSALEIECLQFLSFDQLGARQDNIKPELEGTCTWIFDHPAFREWEDRRDAGTHKGMLWIKGKPGAGKSVIMKKLLRTVEDRELPNSIVASFFFNARGADLERNTTGMTQSLLHQLLQQHSGMRQNFVQFYSKRKQAHSQVILREIELRNHISRYLSMPVGKPVFLFIDALDECKEDEVREVVSYLRELTDAAYEAGNVVNVCMSSRRYPTISVSRCPEIDVEEGNRADVTRYVYKKICAHADGSVPELLAVLIDSKASHVFLWAVLVVEMVLRGWDSGVPFPELEEMLQSIPQEIDQVFDGLSHTLTNEERPETVRLFQWVLLAASPLNMGPLKYALVFGRNEPPSSFTAVHTMEGQFKHQQLIRQITHYSRGLIEVIRKCNHSPDLKCDIHDTYLVQVIHESVRDWFFSGGGFCRLDPSLGPNPIAKGHLQIIRTCMSVMTAGDFREMHPLRVNVTCELSQQKNCVGTYWSSNDVSDGIGPNLSNRDDVMGITRYCADFIFHHAKEAENYNMVPESFLSTLSEPNSKLWTTLLDVVTEDIVLRFHPIKHNVLTLLCRKGLKGSVAWVIENVKDHRAKDLHCNAIRAAILGEHLSTLEVLSQYKPINTMTDSNGRSGLHWTCEIFAVGTYELLKDNLHDILTFFLKGGNNIDTKDNNGMTGLMIIAENGGGDAVKVLLDLGAHLDERDHRGRTALHIAVERDHHSPTGALLGYGASAEVCDNDGQTPLHKAAAMGHDRLIDWLLKSPSSLDIQDSTSATPLHLAALSGNGQIVCKLVLAGADVNLADETGQTPLHIAARKISQGTLEIMLDSGADRTLKDRFGMTAADHAEATLREQSIIDLLDAD</sequence>
<evidence type="ECO:0000313" key="1">
    <source>
        <dbReference type="EMBL" id="KAJ8111701.1"/>
    </source>
</evidence>
<accession>A0ACC2I938</accession>